<dbReference type="Proteomes" id="UP000248410">
    <property type="component" value="Chromosome"/>
</dbReference>
<keyword evidence="1" id="KW-1133">Transmembrane helix</keyword>
<evidence type="ECO:0000256" key="1">
    <source>
        <dbReference type="SAM" id="Phobius"/>
    </source>
</evidence>
<dbReference type="EMBL" id="CP029288">
    <property type="protein sequence ID" value="AWR96494.1"/>
    <property type="molecule type" value="Genomic_DNA"/>
</dbReference>
<dbReference type="OrthoDB" id="33909at2157"/>
<proteinExistence type="predicted"/>
<keyword evidence="1" id="KW-0812">Transmembrane</keyword>
<dbReference type="InterPro" id="IPR007981">
    <property type="entry name" value="Peptidase_A5"/>
</dbReference>
<keyword evidence="3" id="KW-1185">Reference proteome</keyword>
<accession>A0A2U9IKP2</accession>
<feature type="transmembrane region" description="Helical" evidence="1">
    <location>
        <begin position="412"/>
        <end position="432"/>
    </location>
</feature>
<sequence length="436" mass="47654">MSAIKAFLILLLLLPLPLISVISTSSPTTPTYPTGITFYPLSSPFYTTYVKGSSYIQNLSIGQSYLPNGEYLTSGNASLQLNVMINGVYWAQDVALFHEINSKKFEITMVVNFWNLTGPFVTLKTNTTTYQGLGVFCYEGPTFNITLPVSISLFMNTSNGLSFGYAINNSYYTYLHLPYFGNFELGGFSVIGIPNDLELVWGGPGGGSVVDIKGVMSQELYYLNGSSLAIPSDALSVGLDTAESAYGIVSYGNITNILHPNDVIGNGINTPSVLWPIQPSISFSVNKNVKEVNISVDGHKLSYQKIEILVPSLNVSSSPIPFTSIVSANYSIDGVAKFYIPNQSLFIVYFPGNFSLAPAYVISSPTLSKIVSSITSFYNNLVNFIKTYNFKKALSSDFNKIKYTSSRVNVNYIFLEYIAAFSIGVIISAVLIKYKT</sequence>
<reference evidence="2 3" key="1">
    <citation type="submission" date="2018-05" db="EMBL/GenBank/DDBJ databases">
        <title>Complete Genome Sequences of Extremely Thermoacidophilic, Metal-Mobilizing Type-Strain Members of the Archaeal Family Sulfolobaceae: Acidianus brierleyi DSM-1651T, Acidianus sulfidivorans DSM-18786T, Metallosphaera hakonensis DSM-7519T, and Metallosphaera prunae DSM-10039T.</title>
        <authorList>
            <person name="Counts J.A."/>
            <person name="Kelly R.M."/>
        </authorList>
    </citation>
    <scope>NUCLEOTIDE SEQUENCE [LARGE SCALE GENOMIC DNA]</scope>
    <source>
        <strain evidence="2 3">JP7</strain>
    </source>
</reference>
<evidence type="ECO:0000313" key="2">
    <source>
        <dbReference type="EMBL" id="AWR96494.1"/>
    </source>
</evidence>
<dbReference type="AlphaFoldDB" id="A0A2U9IKP2"/>
<evidence type="ECO:0000313" key="3">
    <source>
        <dbReference type="Proteomes" id="UP000248410"/>
    </source>
</evidence>
<dbReference type="RefSeq" id="WP_110379384.1">
    <property type="nucleotide sequence ID" value="NZ_CP029288.2"/>
</dbReference>
<dbReference type="KEGG" id="asul:DFR86_02280"/>
<dbReference type="GeneID" id="36836759"/>
<name>A0A2U9IKP2_9CREN</name>
<organism evidence="2 3">
    <name type="scientific">Acidianus sulfidivorans JP7</name>
    <dbReference type="NCBI Taxonomy" id="619593"/>
    <lineage>
        <taxon>Archaea</taxon>
        <taxon>Thermoproteota</taxon>
        <taxon>Thermoprotei</taxon>
        <taxon>Sulfolobales</taxon>
        <taxon>Sulfolobaceae</taxon>
        <taxon>Acidianus</taxon>
    </lineage>
</organism>
<gene>
    <name evidence="2" type="ORF">DFR86_02280</name>
</gene>
<dbReference type="Pfam" id="PF05317">
    <property type="entry name" value="Thermopsin"/>
    <property type="match status" value="1"/>
</dbReference>
<keyword evidence="1" id="KW-0472">Membrane</keyword>
<protein>
    <submittedName>
        <fullName evidence="2">Peptidase A5</fullName>
    </submittedName>
</protein>